<dbReference type="GO" id="GO:0020037">
    <property type="term" value="F:heme binding"/>
    <property type="evidence" value="ECO:0007669"/>
    <property type="project" value="InterPro"/>
</dbReference>
<dbReference type="InterPro" id="IPR004981">
    <property type="entry name" value="Trp_2_3_dOase"/>
</dbReference>
<dbReference type="PANTHER" id="PTHR10138:SF0">
    <property type="entry name" value="TRYPTOPHAN 2,3-DIOXYGENASE"/>
    <property type="match status" value="1"/>
</dbReference>
<dbReference type="PANTHER" id="PTHR10138">
    <property type="entry name" value="TRYPTOPHAN 2,3-DIOXYGENASE"/>
    <property type="match status" value="1"/>
</dbReference>
<gene>
    <name evidence="1" type="ORF">FSP39_010395</name>
</gene>
<dbReference type="SUPFAM" id="SSF140959">
    <property type="entry name" value="Indolic compounds 2,3-dioxygenase-like"/>
    <property type="match status" value="1"/>
</dbReference>
<comment type="caution">
    <text evidence="1">The sequence shown here is derived from an EMBL/GenBank/DDBJ whole genome shotgun (WGS) entry which is preliminary data.</text>
</comment>
<accession>A0AA89BRP7</accession>
<dbReference type="InterPro" id="IPR037217">
    <property type="entry name" value="Trp/Indoleamine_2_3_dOase-like"/>
</dbReference>
<dbReference type="EMBL" id="VSWD01000009">
    <property type="protein sequence ID" value="KAK3093039.1"/>
    <property type="molecule type" value="Genomic_DNA"/>
</dbReference>
<reference evidence="1" key="1">
    <citation type="submission" date="2019-08" db="EMBL/GenBank/DDBJ databases">
        <title>The improved chromosome-level genome for the pearl oyster Pinctada fucata martensii using PacBio sequencing and Hi-C.</title>
        <authorList>
            <person name="Zheng Z."/>
        </authorList>
    </citation>
    <scope>NUCLEOTIDE SEQUENCE</scope>
    <source>
        <strain evidence="1">ZZ-2019</strain>
        <tissue evidence="1">Adductor muscle</tissue>
    </source>
</reference>
<evidence type="ECO:0000313" key="2">
    <source>
        <dbReference type="Proteomes" id="UP001186944"/>
    </source>
</evidence>
<dbReference type="Gene3D" id="1.20.58.480">
    <property type="match status" value="1"/>
</dbReference>
<keyword evidence="2" id="KW-1185">Reference proteome</keyword>
<sequence>MMSSIFSITKVSTGILASQKPISKVPEEILFIITHQAFELWFKVVFIDLDLICDYFSDELIVQHFEILETMSPMTFIEFRGELVGASGFQSLQFRKIENKLGLEDSVREKDGGKDYKESFQPHEQQILEKSESDDKTLFNTIERWLANYVEKPEEFWSLYREKWIECANGDESKKVKELLR</sequence>
<dbReference type="GO" id="GO:0019441">
    <property type="term" value="P:L-tryptophan catabolic process to kynurenine"/>
    <property type="evidence" value="ECO:0007669"/>
    <property type="project" value="InterPro"/>
</dbReference>
<proteinExistence type="predicted"/>
<dbReference type="GO" id="GO:0004833">
    <property type="term" value="F:L-tryptophan 2,3-dioxygenase activity"/>
    <property type="evidence" value="ECO:0007669"/>
    <property type="project" value="InterPro"/>
</dbReference>
<dbReference type="Proteomes" id="UP001186944">
    <property type="component" value="Unassembled WGS sequence"/>
</dbReference>
<dbReference type="Pfam" id="PF03301">
    <property type="entry name" value="Trp_dioxygenase"/>
    <property type="match status" value="1"/>
</dbReference>
<name>A0AA89BRP7_PINIB</name>
<dbReference type="AlphaFoldDB" id="A0AA89BRP7"/>
<protein>
    <recommendedName>
        <fullName evidence="3">Tryptophan 2,3-dioxygenase</fullName>
    </recommendedName>
</protein>
<organism evidence="1 2">
    <name type="scientific">Pinctada imbricata</name>
    <name type="common">Atlantic pearl-oyster</name>
    <name type="synonym">Pinctada martensii</name>
    <dbReference type="NCBI Taxonomy" id="66713"/>
    <lineage>
        <taxon>Eukaryota</taxon>
        <taxon>Metazoa</taxon>
        <taxon>Spiralia</taxon>
        <taxon>Lophotrochozoa</taxon>
        <taxon>Mollusca</taxon>
        <taxon>Bivalvia</taxon>
        <taxon>Autobranchia</taxon>
        <taxon>Pteriomorphia</taxon>
        <taxon>Pterioida</taxon>
        <taxon>Pterioidea</taxon>
        <taxon>Pteriidae</taxon>
        <taxon>Pinctada</taxon>
    </lineage>
</organism>
<dbReference type="GO" id="GO:0046872">
    <property type="term" value="F:metal ion binding"/>
    <property type="evidence" value="ECO:0007669"/>
    <property type="project" value="InterPro"/>
</dbReference>
<evidence type="ECO:0000313" key="1">
    <source>
        <dbReference type="EMBL" id="KAK3093039.1"/>
    </source>
</evidence>
<dbReference type="GO" id="GO:0019442">
    <property type="term" value="P:L-tryptophan catabolic process to acetyl-CoA"/>
    <property type="evidence" value="ECO:0007669"/>
    <property type="project" value="TreeGrafter"/>
</dbReference>
<evidence type="ECO:0008006" key="3">
    <source>
        <dbReference type="Google" id="ProtNLM"/>
    </source>
</evidence>